<evidence type="ECO:0000256" key="1">
    <source>
        <dbReference type="SAM" id="MobiDB-lite"/>
    </source>
</evidence>
<organism evidence="2">
    <name type="scientific">uncultured bacterium Contig39</name>
    <dbReference type="NCBI Taxonomy" id="1393565"/>
    <lineage>
        <taxon>Bacteria</taxon>
        <taxon>environmental samples</taxon>
    </lineage>
</organism>
<name>W0FKI7_9BACT</name>
<evidence type="ECO:0000313" key="2">
    <source>
        <dbReference type="EMBL" id="AHF25426.1"/>
    </source>
</evidence>
<protein>
    <submittedName>
        <fullName evidence="2">Uncharacterized protein</fullName>
    </submittedName>
</protein>
<proteinExistence type="predicted"/>
<dbReference type="EMBL" id="KC246836">
    <property type="protein sequence ID" value="AHF25426.1"/>
    <property type="molecule type" value="Genomic_DNA"/>
</dbReference>
<accession>W0FKI7</accession>
<feature type="region of interest" description="Disordered" evidence="1">
    <location>
        <begin position="1"/>
        <end position="77"/>
    </location>
</feature>
<reference evidence="2" key="1">
    <citation type="journal article" date="2013" name="PLoS ONE">
        <title>Metagenomic insights into the carbohydrate-active enzymes carried by the microorganisms adhering to solid digesta in the rumen of cows.</title>
        <authorList>
            <person name="Wang L."/>
            <person name="Hatem A."/>
            <person name="Catalyurek U.V."/>
            <person name="Morrison M."/>
            <person name="Yu Z."/>
        </authorList>
    </citation>
    <scope>NUCLEOTIDE SEQUENCE</scope>
</reference>
<feature type="compositionally biased region" description="Basic and acidic residues" evidence="1">
    <location>
        <begin position="45"/>
        <end position="71"/>
    </location>
</feature>
<dbReference type="AlphaFoldDB" id="W0FKI7"/>
<sequence>MKKINKENPSKVVITPRPSEGADETMTIRCDAPRAMPCPDMPAPEDLKREEKPRIKEEEKLPKLSHFDTPVKLKVKR</sequence>